<dbReference type="EMBL" id="BTRK01000002">
    <property type="protein sequence ID" value="GMR37013.1"/>
    <property type="molecule type" value="Genomic_DNA"/>
</dbReference>
<protein>
    <submittedName>
        <fullName evidence="1">Uncharacterized protein</fullName>
    </submittedName>
</protein>
<organism evidence="1 2">
    <name type="scientific">Pristionchus mayeri</name>
    <dbReference type="NCBI Taxonomy" id="1317129"/>
    <lineage>
        <taxon>Eukaryota</taxon>
        <taxon>Metazoa</taxon>
        <taxon>Ecdysozoa</taxon>
        <taxon>Nematoda</taxon>
        <taxon>Chromadorea</taxon>
        <taxon>Rhabditida</taxon>
        <taxon>Rhabditina</taxon>
        <taxon>Diplogasteromorpha</taxon>
        <taxon>Diplogasteroidea</taxon>
        <taxon>Neodiplogasteridae</taxon>
        <taxon>Pristionchus</taxon>
    </lineage>
</organism>
<evidence type="ECO:0000313" key="2">
    <source>
        <dbReference type="Proteomes" id="UP001328107"/>
    </source>
</evidence>
<gene>
    <name evidence="1" type="ORF">PMAYCL1PPCAC_07208</name>
</gene>
<dbReference type="Proteomes" id="UP001328107">
    <property type="component" value="Unassembled WGS sequence"/>
</dbReference>
<sequence>GSQRILHSYAVSLFDASGRMRDLSTMGEGDGWMFWSRVYDDVNLRHTMNQKSMNPTMAQLLASPLLVKSELVFLNVPRMGLNQTQMIRQLISHHVRPNISILDITITNRRWILKFAKKEDAVEVMTKMDSVKYRGKPLVVRINNNECNDKPEPPANSPHKLFEKLGIGANREEAIEAVRMEKDAIWTGCEMNEINSFKRELMDMLMRKEGSVSSISHMEELGKMRRKGIISDALNLWPLGIVRMFSPDIRLTGRYMSVLGRDDHPALIRKASSEGPLVSLEEWEAIPSQNVRTDFQLVAYAGALLSHYGPQHVFVDIPWRLLCHSVRSVWPMNPLELAEFVVEKSCNLLIHNEILYQTSSIAHRRALTQTIVPSGI</sequence>
<proteinExistence type="predicted"/>
<dbReference type="AlphaFoldDB" id="A0AAN4Z9I5"/>
<accession>A0AAN4Z9I5</accession>
<name>A0AAN4Z9I5_9BILA</name>
<keyword evidence="2" id="KW-1185">Reference proteome</keyword>
<comment type="caution">
    <text evidence="1">The sequence shown here is derived from an EMBL/GenBank/DDBJ whole genome shotgun (WGS) entry which is preliminary data.</text>
</comment>
<reference evidence="2" key="1">
    <citation type="submission" date="2022-10" db="EMBL/GenBank/DDBJ databases">
        <title>Genome assembly of Pristionchus species.</title>
        <authorList>
            <person name="Yoshida K."/>
            <person name="Sommer R.J."/>
        </authorList>
    </citation>
    <scope>NUCLEOTIDE SEQUENCE [LARGE SCALE GENOMIC DNA]</scope>
    <source>
        <strain evidence="2">RS5460</strain>
    </source>
</reference>
<evidence type="ECO:0000313" key="1">
    <source>
        <dbReference type="EMBL" id="GMR37013.1"/>
    </source>
</evidence>
<feature type="non-terminal residue" evidence="1">
    <location>
        <position position="1"/>
    </location>
</feature>